<protein>
    <recommendedName>
        <fullName evidence="9">PPM-type phosphatase domain-containing protein</fullName>
    </recommendedName>
</protein>
<dbReference type="Pfam" id="PF07228">
    <property type="entry name" value="SpoIIE"/>
    <property type="match status" value="1"/>
</dbReference>
<gene>
    <name evidence="7" type="ORF">GCM10023331_12780</name>
</gene>
<proteinExistence type="predicted"/>
<evidence type="ECO:0000256" key="2">
    <source>
        <dbReference type="SAM" id="Coils"/>
    </source>
</evidence>
<keyword evidence="8" id="KW-1185">Reference proteome</keyword>
<keyword evidence="3" id="KW-0812">Transmembrane</keyword>
<feature type="domain" description="7TM-DISM receptor extracellular" evidence="6">
    <location>
        <begin position="26"/>
        <end position="156"/>
    </location>
</feature>
<feature type="transmembrane region" description="Helical" evidence="3">
    <location>
        <begin position="234"/>
        <end position="252"/>
    </location>
</feature>
<evidence type="ECO:0000256" key="1">
    <source>
        <dbReference type="ARBA" id="ARBA00022801"/>
    </source>
</evidence>
<keyword evidence="2" id="KW-0175">Coiled coil</keyword>
<dbReference type="Gene3D" id="2.60.40.2380">
    <property type="match status" value="1"/>
</dbReference>
<reference evidence="8" key="1">
    <citation type="journal article" date="2019" name="Int. J. Syst. Evol. Microbiol.">
        <title>The Global Catalogue of Microorganisms (GCM) 10K type strain sequencing project: providing services to taxonomists for standard genome sequencing and annotation.</title>
        <authorList>
            <consortium name="The Broad Institute Genomics Platform"/>
            <consortium name="The Broad Institute Genome Sequencing Center for Infectious Disease"/>
            <person name="Wu L."/>
            <person name="Ma J."/>
        </authorList>
    </citation>
    <scope>NUCLEOTIDE SEQUENCE [LARGE SCALE GENOMIC DNA]</scope>
    <source>
        <strain evidence="8">JCM 18326</strain>
    </source>
</reference>
<keyword evidence="3" id="KW-1133">Transmembrane helix</keyword>
<feature type="coiled-coil region" evidence="2">
    <location>
        <begin position="373"/>
        <end position="429"/>
    </location>
</feature>
<comment type="caution">
    <text evidence="7">The sequence shown here is derived from an EMBL/GenBank/DDBJ whole genome shotgun (WGS) entry which is preliminary data.</text>
</comment>
<feature type="transmembrane region" description="Helical" evidence="3">
    <location>
        <begin position="292"/>
        <end position="313"/>
    </location>
</feature>
<feature type="transmembrane region" description="Helical" evidence="3">
    <location>
        <begin position="264"/>
        <end position="286"/>
    </location>
</feature>
<dbReference type="Gene3D" id="3.60.40.10">
    <property type="entry name" value="PPM-type phosphatase domain"/>
    <property type="match status" value="1"/>
</dbReference>
<dbReference type="InterPro" id="IPR001932">
    <property type="entry name" value="PPM-type_phosphatase-like_dom"/>
</dbReference>
<dbReference type="InterPro" id="IPR036457">
    <property type="entry name" value="PPM-type-like_dom_sf"/>
</dbReference>
<evidence type="ECO:0000313" key="8">
    <source>
        <dbReference type="Proteomes" id="UP001500298"/>
    </source>
</evidence>
<evidence type="ECO:0000259" key="4">
    <source>
        <dbReference type="Pfam" id="PF07228"/>
    </source>
</evidence>
<evidence type="ECO:0000313" key="7">
    <source>
        <dbReference type="EMBL" id="GAA4829068.1"/>
    </source>
</evidence>
<sequence length="704" mass="79820">MIISIVLLFLGSLTWGNAGNPLTSIGKKVHVLEDPSHTITIDDLLKGRYDNDFVAYDQEVPNFQATNSAYWVRFDRKYLNPFHDHLGVGSAFLDTVMIYEVTPQKEIVKEFITGDAYPASQREIAVGDFIFRLSDRPDTEVFLKVSTVQPLFFPLRTGTLHDFIAFEHDLDFVQGIYFGFMILIFLYNFFIWLTTRDSIYLIYVAYVLSITVFMGAVFGYMFEYLWPEVPILNEYVVISSAFTQIFAVAFTIRFVKKSVLPKVLLYLNYLYIAWGVLIIGCILADYKVLALMLSQVGLLTLGILLIVTGSVSLAKGYKPAKYYLSAWGCLVVGLVFGILESVNVLEVSTYLNPMQVGSALEVLFLSFALGDKLNSLKKEKEQAQKVALEAARVNEKMVREQNTVLEYKVAERTQELSQSNEELKTLTEELYTTIDTVKSQSNMLEEAHHNIQSSIKYARRIQNAILPDIAQMEKVLSDCFIYYEPKDVVSGDFYWFKQRNGLFFLAAVDCTGHGVPGGFLSMLGSELLNEVVTSEVTNNPGEIIQEVNKRIKEVLRQTDTNNMDGMDMALCVIDPQQRLLSYAGAKNPLVYLEGDELVRVKGSIYSVGGNLREGNPTFETHIFKTTGKKFYIFSDGYQDQSGGAYQKKFMSKRFREVLQSTAYNTMDMKAQKEQLIHILNEWRGVGSEKEEKQVDDILVIGFEV</sequence>
<dbReference type="InterPro" id="IPR011623">
    <property type="entry name" value="7TMR_DISM_rcpt_extracell_dom1"/>
</dbReference>
<evidence type="ECO:0008006" key="9">
    <source>
        <dbReference type="Google" id="ProtNLM"/>
    </source>
</evidence>
<accession>A0ABP9D5X0</accession>
<dbReference type="Proteomes" id="UP001500298">
    <property type="component" value="Unassembled WGS sequence"/>
</dbReference>
<dbReference type="InterPro" id="IPR011622">
    <property type="entry name" value="7TMR_DISM_rcpt_extracell_dom2"/>
</dbReference>
<dbReference type="Pfam" id="PF07695">
    <property type="entry name" value="7TMR-DISM_7TM"/>
    <property type="match status" value="1"/>
</dbReference>
<feature type="domain" description="PPM-type phosphatase" evidence="4">
    <location>
        <begin position="503"/>
        <end position="702"/>
    </location>
</feature>
<dbReference type="PANTHER" id="PTHR43156">
    <property type="entry name" value="STAGE II SPORULATION PROTEIN E-RELATED"/>
    <property type="match status" value="1"/>
</dbReference>
<dbReference type="InterPro" id="IPR052016">
    <property type="entry name" value="Bact_Sigma-Reg"/>
</dbReference>
<keyword evidence="1" id="KW-0378">Hydrolase</keyword>
<feature type="domain" description="7TM-DISM receptor extracellular" evidence="5">
    <location>
        <begin position="171"/>
        <end position="372"/>
    </location>
</feature>
<dbReference type="PANTHER" id="PTHR43156:SF9">
    <property type="entry name" value="HAMP DOMAIN-CONTAINING PROTEIN"/>
    <property type="match status" value="1"/>
</dbReference>
<organism evidence="7 8">
    <name type="scientific">Algivirga pacifica</name>
    <dbReference type="NCBI Taxonomy" id="1162670"/>
    <lineage>
        <taxon>Bacteria</taxon>
        <taxon>Pseudomonadati</taxon>
        <taxon>Bacteroidota</taxon>
        <taxon>Cytophagia</taxon>
        <taxon>Cytophagales</taxon>
        <taxon>Flammeovirgaceae</taxon>
        <taxon>Algivirga</taxon>
    </lineage>
</organism>
<feature type="transmembrane region" description="Helical" evidence="3">
    <location>
        <begin position="320"/>
        <end position="339"/>
    </location>
</feature>
<feature type="transmembrane region" description="Helical" evidence="3">
    <location>
        <begin position="175"/>
        <end position="193"/>
    </location>
</feature>
<evidence type="ECO:0000256" key="3">
    <source>
        <dbReference type="SAM" id="Phobius"/>
    </source>
</evidence>
<dbReference type="EMBL" id="BAABJX010000020">
    <property type="protein sequence ID" value="GAA4829068.1"/>
    <property type="molecule type" value="Genomic_DNA"/>
</dbReference>
<evidence type="ECO:0000259" key="6">
    <source>
        <dbReference type="Pfam" id="PF07696"/>
    </source>
</evidence>
<name>A0ABP9D5X0_9BACT</name>
<evidence type="ECO:0000259" key="5">
    <source>
        <dbReference type="Pfam" id="PF07695"/>
    </source>
</evidence>
<dbReference type="Pfam" id="PF07696">
    <property type="entry name" value="7TMR-DISMED2"/>
    <property type="match status" value="1"/>
</dbReference>
<keyword evidence="3" id="KW-0472">Membrane</keyword>
<feature type="transmembrane region" description="Helical" evidence="3">
    <location>
        <begin position="200"/>
        <end position="222"/>
    </location>
</feature>